<dbReference type="SUPFAM" id="SSF103473">
    <property type="entry name" value="MFS general substrate transporter"/>
    <property type="match status" value="1"/>
</dbReference>
<protein>
    <submittedName>
        <fullName evidence="10">Related to monocarboxylate transporter</fullName>
    </submittedName>
</protein>
<dbReference type="InterPro" id="IPR020846">
    <property type="entry name" value="MFS_dom"/>
</dbReference>
<feature type="compositionally biased region" description="Polar residues" evidence="7">
    <location>
        <begin position="26"/>
        <end position="37"/>
    </location>
</feature>
<comment type="subcellular location">
    <subcellularLocation>
        <location evidence="1">Membrane</location>
        <topology evidence="1">Multi-pass membrane protein</topology>
    </subcellularLocation>
</comment>
<dbReference type="Proteomes" id="UP000184330">
    <property type="component" value="Unassembled WGS sequence"/>
</dbReference>
<accession>A0A1L7WRG4</accession>
<evidence type="ECO:0000256" key="8">
    <source>
        <dbReference type="SAM" id="Phobius"/>
    </source>
</evidence>
<evidence type="ECO:0000256" key="5">
    <source>
        <dbReference type="ARBA" id="ARBA00022989"/>
    </source>
</evidence>
<proteinExistence type="inferred from homology"/>
<dbReference type="InterPro" id="IPR050327">
    <property type="entry name" value="Proton-linked_MCT"/>
</dbReference>
<reference evidence="10 11" key="1">
    <citation type="submission" date="2016-03" db="EMBL/GenBank/DDBJ databases">
        <authorList>
            <person name="Ploux O."/>
        </authorList>
    </citation>
    <scope>NUCLEOTIDE SEQUENCE [LARGE SCALE GENOMIC DNA]</scope>
    <source>
        <strain evidence="10 11">UAMH 11012</strain>
    </source>
</reference>
<feature type="region of interest" description="Disordered" evidence="7">
    <location>
        <begin position="1"/>
        <end position="73"/>
    </location>
</feature>
<dbReference type="Gene3D" id="1.20.1250.20">
    <property type="entry name" value="MFS general substrate transporter like domains"/>
    <property type="match status" value="1"/>
</dbReference>
<evidence type="ECO:0000259" key="9">
    <source>
        <dbReference type="PROSITE" id="PS50850"/>
    </source>
</evidence>
<feature type="transmembrane region" description="Helical" evidence="8">
    <location>
        <begin position="313"/>
        <end position="336"/>
    </location>
</feature>
<feature type="transmembrane region" description="Helical" evidence="8">
    <location>
        <begin position="379"/>
        <end position="398"/>
    </location>
</feature>
<keyword evidence="5 8" id="KW-1133">Transmembrane helix</keyword>
<feature type="transmembrane region" description="Helical" evidence="8">
    <location>
        <begin position="237"/>
        <end position="256"/>
    </location>
</feature>
<keyword evidence="6 8" id="KW-0472">Membrane</keyword>
<feature type="transmembrane region" description="Helical" evidence="8">
    <location>
        <begin position="404"/>
        <end position="429"/>
    </location>
</feature>
<dbReference type="GO" id="GO:0016020">
    <property type="term" value="C:membrane"/>
    <property type="evidence" value="ECO:0007669"/>
    <property type="project" value="UniProtKB-SubCell"/>
</dbReference>
<dbReference type="PANTHER" id="PTHR11360">
    <property type="entry name" value="MONOCARBOXYLATE TRANSPORTER"/>
    <property type="match status" value="1"/>
</dbReference>
<feature type="transmembrane region" description="Helical" evidence="8">
    <location>
        <begin position="441"/>
        <end position="461"/>
    </location>
</feature>
<evidence type="ECO:0000313" key="11">
    <source>
        <dbReference type="Proteomes" id="UP000184330"/>
    </source>
</evidence>
<keyword evidence="11" id="KW-1185">Reference proteome</keyword>
<dbReference type="PROSITE" id="PS50850">
    <property type="entry name" value="MFS"/>
    <property type="match status" value="1"/>
</dbReference>
<evidence type="ECO:0000256" key="4">
    <source>
        <dbReference type="ARBA" id="ARBA00022692"/>
    </source>
</evidence>
<keyword evidence="3" id="KW-0813">Transport</keyword>
<feature type="compositionally biased region" description="Basic and acidic residues" evidence="7">
    <location>
        <begin position="1"/>
        <end position="13"/>
    </location>
</feature>
<keyword evidence="4 8" id="KW-0812">Transmembrane</keyword>
<feature type="transmembrane region" description="Helical" evidence="8">
    <location>
        <begin position="142"/>
        <end position="160"/>
    </location>
</feature>
<dbReference type="EMBL" id="FJOG01000006">
    <property type="protein sequence ID" value="CZR55372.1"/>
    <property type="molecule type" value="Genomic_DNA"/>
</dbReference>
<dbReference type="InterPro" id="IPR036259">
    <property type="entry name" value="MFS_trans_sf"/>
</dbReference>
<organism evidence="10 11">
    <name type="scientific">Phialocephala subalpina</name>
    <dbReference type="NCBI Taxonomy" id="576137"/>
    <lineage>
        <taxon>Eukaryota</taxon>
        <taxon>Fungi</taxon>
        <taxon>Dikarya</taxon>
        <taxon>Ascomycota</taxon>
        <taxon>Pezizomycotina</taxon>
        <taxon>Leotiomycetes</taxon>
        <taxon>Helotiales</taxon>
        <taxon>Mollisiaceae</taxon>
        <taxon>Phialocephala</taxon>
        <taxon>Phialocephala fortinii species complex</taxon>
    </lineage>
</organism>
<evidence type="ECO:0000256" key="6">
    <source>
        <dbReference type="ARBA" id="ARBA00023136"/>
    </source>
</evidence>
<feature type="transmembrane region" description="Helical" evidence="8">
    <location>
        <begin position="172"/>
        <end position="190"/>
    </location>
</feature>
<evidence type="ECO:0000256" key="3">
    <source>
        <dbReference type="ARBA" id="ARBA00022448"/>
    </source>
</evidence>
<comment type="similarity">
    <text evidence="2">Belongs to the major facilitator superfamily. Monocarboxylate porter (TC 2.A.1.13) family.</text>
</comment>
<dbReference type="PANTHER" id="PTHR11360:SF224">
    <property type="entry name" value="MAJOR FACILITATOR SUPERFAMILY (MFS) PROFILE DOMAIN-CONTAINING PROTEIN-RELATED"/>
    <property type="match status" value="1"/>
</dbReference>
<gene>
    <name evidence="10" type="ORF">PAC_05259</name>
</gene>
<dbReference type="InterPro" id="IPR011701">
    <property type="entry name" value="MFS"/>
</dbReference>
<feature type="transmembrane region" description="Helical" evidence="8">
    <location>
        <begin position="473"/>
        <end position="496"/>
    </location>
</feature>
<evidence type="ECO:0000313" key="10">
    <source>
        <dbReference type="EMBL" id="CZR55372.1"/>
    </source>
</evidence>
<evidence type="ECO:0000256" key="2">
    <source>
        <dbReference type="ARBA" id="ARBA00006727"/>
    </source>
</evidence>
<feature type="transmembrane region" description="Helical" evidence="8">
    <location>
        <begin position="268"/>
        <end position="288"/>
    </location>
</feature>
<evidence type="ECO:0000256" key="1">
    <source>
        <dbReference type="ARBA" id="ARBA00004141"/>
    </source>
</evidence>
<evidence type="ECO:0000256" key="7">
    <source>
        <dbReference type="SAM" id="MobiDB-lite"/>
    </source>
</evidence>
<dbReference type="GO" id="GO:0022857">
    <property type="term" value="F:transmembrane transporter activity"/>
    <property type="evidence" value="ECO:0007669"/>
    <property type="project" value="InterPro"/>
</dbReference>
<name>A0A1L7WRG4_9HELO</name>
<dbReference type="OrthoDB" id="5667at2759"/>
<feature type="domain" description="Major facilitator superfamily (MFS) profile" evidence="9">
    <location>
        <begin position="108"/>
        <end position="494"/>
    </location>
</feature>
<sequence>MTLIIHDNEKTMLELDQSTPPPPGNESMTADSSTSEKASPVPSVDVSRDVERQGGVVDTSLTSKERASADEPPEGGFQAWTAVLGAWCCSFCCYGWINSECPAWPSAIFFQSPPNCFVTNKGIGVFQAYYETHQLKNYSSSTISWITSLEIFFMLFMGPVVGKLYDRYGPRYILLFGSLAHVFGLMMASISHKYYQFLLTQGVCDVYYGKKGLTADYECALQALSAVATWFHHKRGLAFGITMSGSSAGGVIFPIMINHLIPKVGFAWSMRIAAFMILGLLIIANLTVKTRTPPHPQPPMTLKEFFSPLTERTYVLTAGGNFLFVFGLFIPINYLIVQAIAEGMSPSLANYLIPILNAASLFGRIIPGMLSDKFGRYNIFVVVAFLTAILILALWIPASSNVGLTLFAGFFGFASGAFISLGPALIAQISPIHKIGIRQGLLFAVMSVAALTTSPIGGTIVSQENGSFTGVKIFAGVMCFAGSTLALLARFSAIGLNPMRKF</sequence>
<dbReference type="Pfam" id="PF07690">
    <property type="entry name" value="MFS_1"/>
    <property type="match status" value="2"/>
</dbReference>
<dbReference type="AlphaFoldDB" id="A0A1L7WRG4"/>